<dbReference type="Proteomes" id="UP000198287">
    <property type="component" value="Unassembled WGS sequence"/>
</dbReference>
<dbReference type="InterPro" id="IPR023271">
    <property type="entry name" value="Aquaporin-like"/>
</dbReference>
<feature type="transmembrane region" description="Helical" evidence="11">
    <location>
        <begin position="274"/>
        <end position="294"/>
    </location>
</feature>
<dbReference type="OrthoDB" id="3222at2759"/>
<evidence type="ECO:0000256" key="3">
    <source>
        <dbReference type="ARBA" id="ARBA00011881"/>
    </source>
</evidence>
<keyword evidence="4 9" id="KW-0813">Transport</keyword>
<feature type="transmembrane region" description="Helical" evidence="11">
    <location>
        <begin position="217"/>
        <end position="237"/>
    </location>
</feature>
<dbReference type="Pfam" id="PF00230">
    <property type="entry name" value="MIP"/>
    <property type="match status" value="1"/>
</dbReference>
<protein>
    <submittedName>
        <fullName evidence="12">Aquaporin AQPAe.a</fullName>
    </submittedName>
</protein>
<reference evidence="12 13" key="1">
    <citation type="submission" date="2015-12" db="EMBL/GenBank/DDBJ databases">
        <title>The genome of Folsomia candida.</title>
        <authorList>
            <person name="Faddeeva A."/>
            <person name="Derks M.F."/>
            <person name="Anvar Y."/>
            <person name="Smit S."/>
            <person name="Van Straalen N."/>
            <person name="Roelofs D."/>
        </authorList>
    </citation>
    <scope>NUCLEOTIDE SEQUENCE [LARGE SCALE GENOMIC DNA]</scope>
    <source>
        <strain evidence="12 13">VU population</strain>
        <tissue evidence="12">Whole body</tissue>
    </source>
</reference>
<proteinExistence type="inferred from homology"/>
<evidence type="ECO:0000256" key="9">
    <source>
        <dbReference type="RuleBase" id="RU000477"/>
    </source>
</evidence>
<feature type="region of interest" description="Disordered" evidence="10">
    <location>
        <begin position="1"/>
        <end position="42"/>
    </location>
</feature>
<dbReference type="Gene3D" id="1.20.1080.10">
    <property type="entry name" value="Glycerol uptake facilitator protein"/>
    <property type="match status" value="1"/>
</dbReference>
<dbReference type="PRINTS" id="PR00783">
    <property type="entry name" value="MINTRINSICP"/>
</dbReference>
<feature type="transmembrane region" description="Helical" evidence="11">
    <location>
        <begin position="306"/>
        <end position="326"/>
    </location>
</feature>
<dbReference type="GO" id="GO:0005886">
    <property type="term" value="C:plasma membrane"/>
    <property type="evidence" value="ECO:0007669"/>
    <property type="project" value="UniProtKB-ARBA"/>
</dbReference>
<dbReference type="PANTHER" id="PTHR19139:SF291">
    <property type="entry name" value="AQUAPORIN"/>
    <property type="match status" value="1"/>
</dbReference>
<dbReference type="InterPro" id="IPR034294">
    <property type="entry name" value="Aquaporin_transptr"/>
</dbReference>
<dbReference type="EMBL" id="LNIX01000001">
    <property type="protein sequence ID" value="OXA61534.1"/>
    <property type="molecule type" value="Genomic_DNA"/>
</dbReference>
<evidence type="ECO:0000256" key="6">
    <source>
        <dbReference type="ARBA" id="ARBA00022737"/>
    </source>
</evidence>
<dbReference type="SUPFAM" id="SSF81338">
    <property type="entry name" value="Aquaporin-like"/>
    <property type="match status" value="1"/>
</dbReference>
<keyword evidence="8 11" id="KW-0472">Membrane</keyword>
<keyword evidence="13" id="KW-1185">Reference proteome</keyword>
<dbReference type="FunFam" id="1.20.1080.10:FF:000009">
    <property type="entry name" value="aquaporin-4 isoform X1"/>
    <property type="match status" value="1"/>
</dbReference>
<gene>
    <name evidence="12" type="ORF">Fcan01_01880</name>
</gene>
<evidence type="ECO:0000256" key="5">
    <source>
        <dbReference type="ARBA" id="ARBA00022692"/>
    </source>
</evidence>
<dbReference type="InterPro" id="IPR022357">
    <property type="entry name" value="MIP_CS"/>
</dbReference>
<evidence type="ECO:0000256" key="1">
    <source>
        <dbReference type="ARBA" id="ARBA00004141"/>
    </source>
</evidence>
<keyword evidence="6" id="KW-0677">Repeat</keyword>
<dbReference type="GO" id="GO:0015250">
    <property type="term" value="F:water channel activity"/>
    <property type="evidence" value="ECO:0007669"/>
    <property type="project" value="UniProtKB-ARBA"/>
</dbReference>
<dbReference type="CDD" id="cd00333">
    <property type="entry name" value="MIP"/>
    <property type="match status" value="1"/>
</dbReference>
<dbReference type="NCBIfam" id="TIGR00861">
    <property type="entry name" value="MIP"/>
    <property type="match status" value="1"/>
</dbReference>
<evidence type="ECO:0000256" key="10">
    <source>
        <dbReference type="SAM" id="MobiDB-lite"/>
    </source>
</evidence>
<accession>A0A226EWU0</accession>
<keyword evidence="7 11" id="KW-1133">Transmembrane helix</keyword>
<evidence type="ECO:0000256" key="2">
    <source>
        <dbReference type="ARBA" id="ARBA00006175"/>
    </source>
</evidence>
<evidence type="ECO:0000256" key="8">
    <source>
        <dbReference type="ARBA" id="ARBA00023136"/>
    </source>
</evidence>
<evidence type="ECO:0000256" key="4">
    <source>
        <dbReference type="ARBA" id="ARBA00022448"/>
    </source>
</evidence>
<organism evidence="12 13">
    <name type="scientific">Folsomia candida</name>
    <name type="common">Springtail</name>
    <dbReference type="NCBI Taxonomy" id="158441"/>
    <lineage>
        <taxon>Eukaryota</taxon>
        <taxon>Metazoa</taxon>
        <taxon>Ecdysozoa</taxon>
        <taxon>Arthropoda</taxon>
        <taxon>Hexapoda</taxon>
        <taxon>Collembola</taxon>
        <taxon>Entomobryomorpha</taxon>
        <taxon>Isotomoidea</taxon>
        <taxon>Isotomidae</taxon>
        <taxon>Proisotominae</taxon>
        <taxon>Folsomia</taxon>
    </lineage>
</organism>
<dbReference type="PANTHER" id="PTHR19139">
    <property type="entry name" value="AQUAPORIN TRANSPORTER"/>
    <property type="match status" value="1"/>
</dbReference>
<dbReference type="PROSITE" id="PS00221">
    <property type="entry name" value="MIP"/>
    <property type="match status" value="1"/>
</dbReference>
<evidence type="ECO:0000256" key="7">
    <source>
        <dbReference type="ARBA" id="ARBA00022989"/>
    </source>
</evidence>
<feature type="transmembrane region" description="Helical" evidence="11">
    <location>
        <begin position="161"/>
        <end position="181"/>
    </location>
</feature>
<feature type="transmembrane region" description="Helical" evidence="11">
    <location>
        <begin position="346"/>
        <end position="365"/>
    </location>
</feature>
<sequence length="375" mass="40363">MATSTFDFDMDGNTRSRNQTHLKAQHHQHDTLSEFNRNNNTGALSFNQQQNAMGKQPKMDLSDMENVPLPIMATTGRNNKSGGTLESSMGIPALPRPISEYGDSDIYHHPNVDRAIYAKNNSSWNIVNDGRKGGNISLEEIIGVKDVCGNKGLWRMLIAEFIGTLLLVFLGCGTCISSWTAEYSPSMVQIALSFGLIVATLAQALGHVSGCHINPAVTVGLVASGQCSILKAILYIISQCMGGVCGSAILKTVTPAEIQGNLGLTLVSSKLSPLQGLLLEAIITFVLVLTVCAVCDDLRKDIKGSAPLAIGLSITACHLMAIQYTGSSMNPARTLGPAILSNIWTFHWVYWAGPLLGGFFAGFIYQISFKERPEK</sequence>
<comment type="similarity">
    <text evidence="2 9">Belongs to the MIP/aquaporin (TC 1.A.8) family.</text>
</comment>
<comment type="subcellular location">
    <subcellularLocation>
        <location evidence="1">Membrane</location>
        <topology evidence="1">Multi-pass membrane protein</topology>
    </subcellularLocation>
</comment>
<dbReference type="STRING" id="158441.A0A226EWU0"/>
<keyword evidence="5 9" id="KW-0812">Transmembrane</keyword>
<comment type="subunit">
    <text evidence="3">Homotetramer.</text>
</comment>
<dbReference type="GO" id="GO:0048878">
    <property type="term" value="P:chemical homeostasis"/>
    <property type="evidence" value="ECO:0007669"/>
    <property type="project" value="UniProtKB-ARBA"/>
</dbReference>
<evidence type="ECO:0000313" key="12">
    <source>
        <dbReference type="EMBL" id="OXA61534.1"/>
    </source>
</evidence>
<comment type="caution">
    <text evidence="12">The sequence shown here is derived from an EMBL/GenBank/DDBJ whole genome shotgun (WGS) entry which is preliminary data.</text>
</comment>
<feature type="compositionally biased region" description="Polar residues" evidence="10">
    <location>
        <begin position="33"/>
        <end position="42"/>
    </location>
</feature>
<evidence type="ECO:0000256" key="11">
    <source>
        <dbReference type="SAM" id="Phobius"/>
    </source>
</evidence>
<dbReference type="InterPro" id="IPR000425">
    <property type="entry name" value="MIP"/>
</dbReference>
<name>A0A226EWU0_FOLCA</name>
<evidence type="ECO:0000313" key="13">
    <source>
        <dbReference type="Proteomes" id="UP000198287"/>
    </source>
</evidence>
<dbReference type="OMA" id="FTIFRRY"/>
<feature type="transmembrane region" description="Helical" evidence="11">
    <location>
        <begin position="187"/>
        <end position="205"/>
    </location>
</feature>
<dbReference type="AlphaFoldDB" id="A0A226EWU0"/>